<feature type="region of interest" description="Disordered" evidence="1">
    <location>
        <begin position="1"/>
        <end position="41"/>
    </location>
</feature>
<dbReference type="EMBL" id="CP003969">
    <property type="protein sequence ID" value="AGP37999.1"/>
    <property type="molecule type" value="Genomic_DNA"/>
</dbReference>
<dbReference type="AlphaFoldDB" id="S4XZW0"/>
<sequence length="55" mass="5094">MQLAAAGRPGARVGRARLERAARAAPALPGPAAAEAGPAAAEAGMAAAEAGMAAA</sequence>
<reference evidence="2 3" key="1">
    <citation type="journal article" date="2013" name="Sci. Rep.">
        <title>Extraordinary expansion of a Sorangium cellulosum genome from an alkaline milieu.</title>
        <authorList>
            <person name="Han K."/>
            <person name="Li Z.F."/>
            <person name="Peng R."/>
            <person name="Zhu L.P."/>
            <person name="Zhou T."/>
            <person name="Wang L.G."/>
            <person name="Li S.G."/>
            <person name="Zhang X.B."/>
            <person name="Hu W."/>
            <person name="Wu Z.H."/>
            <person name="Qin N."/>
            <person name="Li Y.Z."/>
        </authorList>
    </citation>
    <scope>NUCLEOTIDE SEQUENCE [LARGE SCALE GENOMIC DNA]</scope>
    <source>
        <strain evidence="2 3">So0157-2</strain>
    </source>
</reference>
<organism evidence="2 3">
    <name type="scientific">Sorangium cellulosum So0157-2</name>
    <dbReference type="NCBI Taxonomy" id="1254432"/>
    <lineage>
        <taxon>Bacteria</taxon>
        <taxon>Pseudomonadati</taxon>
        <taxon>Myxococcota</taxon>
        <taxon>Polyangia</taxon>
        <taxon>Polyangiales</taxon>
        <taxon>Polyangiaceae</taxon>
        <taxon>Sorangium</taxon>
    </lineage>
</organism>
<evidence type="ECO:0000256" key="1">
    <source>
        <dbReference type="SAM" id="MobiDB-lite"/>
    </source>
</evidence>
<dbReference type="KEGG" id="scu:SCE1572_28125"/>
<dbReference type="Proteomes" id="UP000014803">
    <property type="component" value="Chromosome"/>
</dbReference>
<feature type="compositionally biased region" description="Low complexity" evidence="1">
    <location>
        <begin position="1"/>
        <end position="13"/>
    </location>
</feature>
<protein>
    <submittedName>
        <fullName evidence="2">Uncharacterized protein</fullName>
    </submittedName>
</protein>
<feature type="compositionally biased region" description="Low complexity" evidence="1">
    <location>
        <begin position="23"/>
        <end position="41"/>
    </location>
</feature>
<accession>S4XZW0</accession>
<gene>
    <name evidence="2" type="ORF">SCE1572_28125</name>
</gene>
<dbReference type="HOGENOM" id="CLU_3030053_0_0_7"/>
<name>S4XZW0_SORCE</name>
<dbReference type="STRING" id="1254432.SCE1572_28125"/>
<proteinExistence type="predicted"/>
<evidence type="ECO:0000313" key="2">
    <source>
        <dbReference type="EMBL" id="AGP37999.1"/>
    </source>
</evidence>
<evidence type="ECO:0000313" key="3">
    <source>
        <dbReference type="Proteomes" id="UP000014803"/>
    </source>
</evidence>